<feature type="non-terminal residue" evidence="1">
    <location>
        <position position="136"/>
    </location>
</feature>
<reference evidence="1 2" key="1">
    <citation type="submission" date="2014-04" db="EMBL/GenBank/DDBJ databases">
        <title>Evolutionary Origins and Diversification of the Mycorrhizal Mutualists.</title>
        <authorList>
            <consortium name="DOE Joint Genome Institute"/>
            <consortium name="Mycorrhizal Genomics Consortium"/>
            <person name="Kohler A."/>
            <person name="Kuo A."/>
            <person name="Nagy L.G."/>
            <person name="Floudas D."/>
            <person name="Copeland A."/>
            <person name="Barry K.W."/>
            <person name="Cichocki N."/>
            <person name="Veneault-Fourrey C."/>
            <person name="LaButti K."/>
            <person name="Lindquist E.A."/>
            <person name="Lipzen A."/>
            <person name="Lundell T."/>
            <person name="Morin E."/>
            <person name="Murat C."/>
            <person name="Riley R."/>
            <person name="Ohm R."/>
            <person name="Sun H."/>
            <person name="Tunlid A."/>
            <person name="Henrissat B."/>
            <person name="Grigoriev I.V."/>
            <person name="Hibbett D.S."/>
            <person name="Martin F."/>
        </authorList>
    </citation>
    <scope>NUCLEOTIDE SEQUENCE [LARGE SCALE GENOMIC DNA]</scope>
    <source>
        <strain evidence="1 2">MD-312</strain>
    </source>
</reference>
<keyword evidence="2" id="KW-1185">Reference proteome</keyword>
<dbReference type="Proteomes" id="UP000053820">
    <property type="component" value="Unassembled WGS sequence"/>
</dbReference>
<dbReference type="Pfam" id="PF18759">
    <property type="entry name" value="Plavaka"/>
    <property type="match status" value="1"/>
</dbReference>
<dbReference type="OrthoDB" id="3199698at2759"/>
<evidence type="ECO:0000313" key="1">
    <source>
        <dbReference type="EMBL" id="KIJ57964.1"/>
    </source>
</evidence>
<dbReference type="EMBL" id="KN840035">
    <property type="protein sequence ID" value="KIJ57964.1"/>
    <property type="molecule type" value="Genomic_DNA"/>
</dbReference>
<dbReference type="InterPro" id="IPR041078">
    <property type="entry name" value="Plavaka"/>
</dbReference>
<organism evidence="1 2">
    <name type="scientific">Hydnomerulius pinastri MD-312</name>
    <dbReference type="NCBI Taxonomy" id="994086"/>
    <lineage>
        <taxon>Eukaryota</taxon>
        <taxon>Fungi</taxon>
        <taxon>Dikarya</taxon>
        <taxon>Basidiomycota</taxon>
        <taxon>Agaricomycotina</taxon>
        <taxon>Agaricomycetes</taxon>
        <taxon>Agaricomycetidae</taxon>
        <taxon>Boletales</taxon>
        <taxon>Boletales incertae sedis</taxon>
        <taxon>Leucogyrophana</taxon>
    </lineage>
</organism>
<gene>
    <name evidence="1" type="ORF">HYDPIDRAFT_72577</name>
</gene>
<proteinExistence type="predicted"/>
<name>A0A0C9UY53_9AGAM</name>
<protein>
    <submittedName>
        <fullName evidence="1">Uncharacterized protein</fullName>
    </submittedName>
</protein>
<dbReference type="HOGENOM" id="CLU_006344_13_1_1"/>
<feature type="non-terminal residue" evidence="1">
    <location>
        <position position="1"/>
    </location>
</feature>
<dbReference type="AlphaFoldDB" id="A0A0C9UY53"/>
<accession>A0A0C9UY53</accession>
<sequence>GAMFMPIISGSDKTTISVATGNNEYWPIYISTGNVHNCACCGYEQALSLLGLLAIHNIIADQEFESDAEFRTFCCHLFHSLLTAALDSMCPAMSKPDVTLYADGHYRRAIFGIGPYIADYPEQALLACIIQGWCPK</sequence>
<evidence type="ECO:0000313" key="2">
    <source>
        <dbReference type="Proteomes" id="UP000053820"/>
    </source>
</evidence>